<proteinExistence type="predicted"/>
<evidence type="ECO:0000313" key="1">
    <source>
        <dbReference type="EMBL" id="KRZ79170.1"/>
    </source>
</evidence>
<dbReference type="Proteomes" id="UP000054843">
    <property type="component" value="Unassembled WGS sequence"/>
</dbReference>
<reference evidence="1 2" key="1">
    <citation type="submission" date="2015-01" db="EMBL/GenBank/DDBJ databases">
        <title>Evolution of Trichinella species and genotypes.</title>
        <authorList>
            <person name="Korhonen P.K."/>
            <person name="Edoardo P."/>
            <person name="Giuseppe L.R."/>
            <person name="Gasser R.B."/>
        </authorList>
    </citation>
    <scope>NUCLEOTIDE SEQUENCE [LARGE SCALE GENOMIC DNA]</scope>
    <source>
        <strain evidence="1">ISS1980</strain>
    </source>
</reference>
<evidence type="ECO:0000313" key="2">
    <source>
        <dbReference type="Proteomes" id="UP000054843"/>
    </source>
</evidence>
<keyword evidence="2" id="KW-1185">Reference proteome</keyword>
<dbReference type="EMBL" id="JYDO01000008">
    <property type="protein sequence ID" value="KRZ79170.1"/>
    <property type="molecule type" value="Genomic_DNA"/>
</dbReference>
<sequence>MADGRKKSLLLLHCTDVRDSALLELATFEPVSCSSTVIYRLESLCISN</sequence>
<name>A0A0V1N573_9BILA</name>
<accession>A0A0V1N573</accession>
<gene>
    <name evidence="1" type="ORF">T10_3564</name>
</gene>
<comment type="caution">
    <text evidence="1">The sequence shown here is derived from an EMBL/GenBank/DDBJ whole genome shotgun (WGS) entry which is preliminary data.</text>
</comment>
<dbReference type="AlphaFoldDB" id="A0A0V1N573"/>
<organism evidence="1 2">
    <name type="scientific">Trichinella papuae</name>
    <dbReference type="NCBI Taxonomy" id="268474"/>
    <lineage>
        <taxon>Eukaryota</taxon>
        <taxon>Metazoa</taxon>
        <taxon>Ecdysozoa</taxon>
        <taxon>Nematoda</taxon>
        <taxon>Enoplea</taxon>
        <taxon>Dorylaimia</taxon>
        <taxon>Trichinellida</taxon>
        <taxon>Trichinellidae</taxon>
        <taxon>Trichinella</taxon>
    </lineage>
</organism>
<protein>
    <submittedName>
        <fullName evidence="1">Uncharacterized protein</fullName>
    </submittedName>
</protein>